<dbReference type="InterPro" id="IPR006041">
    <property type="entry name" value="Pollen_Ole_e1_allergen"/>
</dbReference>
<dbReference type="PANTHER" id="PTHR31614">
    <property type="entry name" value="PROTEIN DOWNSTREAM OF FLC-RELATED"/>
    <property type="match status" value="1"/>
</dbReference>
<name>A0A3Q7FD29_SOLLC</name>
<dbReference type="FunCoup" id="A0A3Q7FD29">
    <property type="interactions" value="136"/>
</dbReference>
<accession>A0A3Q7FD29</accession>
<sequence>MSPQHTLDRKKKKKNSLTKSSEIILIVSVVCLFSLFGVIHAESEASSDHSQTHFKVDGKVYCDVCRTQFENRLSKHAGAEVQLQCKNQTTDAITATVDGKTDEHGFYELLVEHDHEDDICEMMLKKSPMDDCTEIPHERNAQESARITITNNNGIVDTTRHANPLFFLKKEASPECDEVFKELELLPEDISQS</sequence>
<dbReference type="AlphaFoldDB" id="A0A3Q7FD29"/>
<dbReference type="PANTHER" id="PTHR31614:SF24">
    <property type="entry name" value="OLEE1-LIKE PROTEIN"/>
    <property type="match status" value="1"/>
</dbReference>
<dbReference type="EnsemblPlants" id="Solyc03g006170.3.1">
    <property type="protein sequence ID" value="Solyc03g006170.3.1"/>
    <property type="gene ID" value="Solyc03g006170.3"/>
</dbReference>
<comment type="similarity">
    <text evidence="1">Belongs to the Ole e I family.</text>
</comment>
<proteinExistence type="inferred from homology"/>
<keyword evidence="4" id="KW-1185">Reference proteome</keyword>
<reference evidence="3" key="2">
    <citation type="submission" date="2019-01" db="UniProtKB">
        <authorList>
            <consortium name="EnsemblPlants"/>
        </authorList>
    </citation>
    <scope>IDENTIFICATION</scope>
    <source>
        <strain evidence="3">cv. Heinz 1706</strain>
    </source>
</reference>
<dbReference type="STRING" id="4081.A0A3Q7FD29"/>
<dbReference type="InParanoid" id="A0A3Q7FD29"/>
<evidence type="ECO:0000313" key="3">
    <source>
        <dbReference type="EnsemblPlants" id="Solyc03g006170.3.1"/>
    </source>
</evidence>
<organism evidence="3">
    <name type="scientific">Solanum lycopersicum</name>
    <name type="common">Tomato</name>
    <name type="synonym">Lycopersicon esculentum</name>
    <dbReference type="NCBI Taxonomy" id="4081"/>
    <lineage>
        <taxon>Eukaryota</taxon>
        <taxon>Viridiplantae</taxon>
        <taxon>Streptophyta</taxon>
        <taxon>Embryophyta</taxon>
        <taxon>Tracheophyta</taxon>
        <taxon>Spermatophyta</taxon>
        <taxon>Magnoliopsida</taxon>
        <taxon>eudicotyledons</taxon>
        <taxon>Gunneridae</taxon>
        <taxon>Pentapetalae</taxon>
        <taxon>asterids</taxon>
        <taxon>lamiids</taxon>
        <taxon>Solanales</taxon>
        <taxon>Solanaceae</taxon>
        <taxon>Solanoideae</taxon>
        <taxon>Solaneae</taxon>
        <taxon>Solanum</taxon>
        <taxon>Solanum subgen. Lycopersicon</taxon>
    </lineage>
</organism>
<keyword evidence="2" id="KW-1015">Disulfide bond</keyword>
<evidence type="ECO:0000313" key="4">
    <source>
        <dbReference type="Proteomes" id="UP000004994"/>
    </source>
</evidence>
<evidence type="ECO:0000256" key="1">
    <source>
        <dbReference type="ARBA" id="ARBA00010049"/>
    </source>
</evidence>
<dbReference type="Pfam" id="PF01190">
    <property type="entry name" value="Pollen_Ole_e_1"/>
    <property type="match status" value="1"/>
</dbReference>
<dbReference type="Proteomes" id="UP000004994">
    <property type="component" value="Chromosome 3"/>
</dbReference>
<evidence type="ECO:0000256" key="2">
    <source>
        <dbReference type="ARBA" id="ARBA00023157"/>
    </source>
</evidence>
<dbReference type="PaxDb" id="4081-Solyc03g006170.2.1"/>
<reference evidence="3" key="1">
    <citation type="journal article" date="2012" name="Nature">
        <title>The tomato genome sequence provides insights into fleshy fruit evolution.</title>
        <authorList>
            <consortium name="Tomato Genome Consortium"/>
        </authorList>
    </citation>
    <scope>NUCLEOTIDE SEQUENCE [LARGE SCALE GENOMIC DNA]</scope>
    <source>
        <strain evidence="3">cv. Heinz 1706</strain>
    </source>
</reference>
<protein>
    <submittedName>
        <fullName evidence="3">Uncharacterized protein</fullName>
    </submittedName>
</protein>
<dbReference type="Gramene" id="Solyc03g006170.3.1">
    <property type="protein sequence ID" value="Solyc03g006170.3.1"/>
    <property type="gene ID" value="Solyc03g006170.3"/>
</dbReference>
<dbReference type="SMR" id="A0A3Q7FD29"/>
<dbReference type="OMA" id="VRVECKE"/>